<dbReference type="RefSeq" id="WP_106342693.1">
    <property type="nucleotide sequence ID" value="NZ_PVTZ01000008.1"/>
</dbReference>
<organism evidence="1 2">
    <name type="scientific">Laceyella sediminis</name>
    <dbReference type="NCBI Taxonomy" id="573074"/>
    <lineage>
        <taxon>Bacteria</taxon>
        <taxon>Bacillati</taxon>
        <taxon>Bacillota</taxon>
        <taxon>Bacilli</taxon>
        <taxon>Bacillales</taxon>
        <taxon>Thermoactinomycetaceae</taxon>
        <taxon>Laceyella</taxon>
    </lineage>
</organism>
<dbReference type="EMBL" id="PVTZ01000008">
    <property type="protein sequence ID" value="PRZ13617.1"/>
    <property type="molecule type" value="Genomic_DNA"/>
</dbReference>
<keyword evidence="2" id="KW-1185">Reference proteome</keyword>
<reference evidence="1 2" key="1">
    <citation type="submission" date="2018-03" db="EMBL/GenBank/DDBJ databases">
        <title>Genomic Encyclopedia of Archaeal and Bacterial Type Strains, Phase II (KMG-II): from individual species to whole genera.</title>
        <authorList>
            <person name="Goeker M."/>
        </authorList>
    </citation>
    <scope>NUCLEOTIDE SEQUENCE [LARGE SCALE GENOMIC DNA]</scope>
    <source>
        <strain evidence="1 2">RHA1</strain>
    </source>
</reference>
<comment type="caution">
    <text evidence="1">The sequence shown here is derived from an EMBL/GenBank/DDBJ whole genome shotgun (WGS) entry which is preliminary data.</text>
</comment>
<protein>
    <submittedName>
        <fullName evidence="1">Uncharacterized protein</fullName>
    </submittedName>
</protein>
<dbReference type="Proteomes" id="UP000238836">
    <property type="component" value="Unassembled WGS sequence"/>
</dbReference>
<proteinExistence type="predicted"/>
<evidence type="ECO:0000313" key="2">
    <source>
        <dbReference type="Proteomes" id="UP000238836"/>
    </source>
</evidence>
<sequence>MDKKHTEFQHDATTGFHSLADQLNVSAFGGVKVFEIQLGNGIKWEVPLRRSLRLKDQETNKHYIVGWNYDIFRD</sequence>
<evidence type="ECO:0000313" key="1">
    <source>
        <dbReference type="EMBL" id="PRZ13617.1"/>
    </source>
</evidence>
<gene>
    <name evidence="1" type="ORF">CLV36_108114</name>
</gene>
<name>A0ABX5EQ07_9BACL</name>
<accession>A0ABX5EQ07</accession>